<protein>
    <submittedName>
        <fullName evidence="2">Prepilin-type cleavage/methylation N-terminal domain protein</fullName>
    </submittedName>
</protein>
<keyword evidence="1" id="KW-0472">Membrane</keyword>
<dbReference type="OrthoDB" id="10019560at2"/>
<gene>
    <name evidence="2" type="ORF">HMPREF9220_0460</name>
</gene>
<keyword evidence="1" id="KW-0812">Transmembrane</keyword>
<dbReference type="Proteomes" id="UP000004594">
    <property type="component" value="Unassembled WGS sequence"/>
</dbReference>
<name>E4L9N2_9FIRM</name>
<evidence type="ECO:0000256" key="1">
    <source>
        <dbReference type="SAM" id="Phobius"/>
    </source>
</evidence>
<evidence type="ECO:0000313" key="3">
    <source>
        <dbReference type="Proteomes" id="UP000004594"/>
    </source>
</evidence>
<feature type="transmembrane region" description="Helical" evidence="1">
    <location>
        <begin position="12"/>
        <end position="31"/>
    </location>
</feature>
<comment type="caution">
    <text evidence="2">The sequence shown here is derived from an EMBL/GenBank/DDBJ whole genome shotgun (WGS) entry which is preliminary data.</text>
</comment>
<keyword evidence="1" id="KW-1133">Transmembrane helix</keyword>
<evidence type="ECO:0000313" key="2">
    <source>
        <dbReference type="EMBL" id="EFR42573.1"/>
    </source>
</evidence>
<accession>E4L9N2</accession>
<dbReference type="AlphaFoldDB" id="E4L9N2"/>
<sequence>MKKRKGFILSEILISISVMTIILTLTLPLWANISKSVYNTSRNLSEQSIRIFTQDFINDHLRNTKERIQRTEDGYEKNITYYNYNEYDVIAPYKMRIYNSMWYLTLYNGKKQPLTEANLRIKANDNKPFYVHKHGLVNINYNCEDAGGKQITVQTAIISLTDYFKKGEVYE</sequence>
<organism evidence="2 3">
    <name type="scientific">Dialister micraerophilus UPII 345-E</name>
    <dbReference type="NCBI Taxonomy" id="910314"/>
    <lineage>
        <taxon>Bacteria</taxon>
        <taxon>Bacillati</taxon>
        <taxon>Bacillota</taxon>
        <taxon>Negativicutes</taxon>
        <taxon>Veillonellales</taxon>
        <taxon>Veillonellaceae</taxon>
        <taxon>Dialister</taxon>
    </lineage>
</organism>
<dbReference type="EMBL" id="AENT01000024">
    <property type="protein sequence ID" value="EFR42573.1"/>
    <property type="molecule type" value="Genomic_DNA"/>
</dbReference>
<dbReference type="RefSeq" id="WP_007554854.1">
    <property type="nucleotide sequence ID" value="NZ_AENT01000024.1"/>
</dbReference>
<reference evidence="2 3" key="1">
    <citation type="submission" date="2010-11" db="EMBL/GenBank/DDBJ databases">
        <authorList>
            <person name="Durkin A.S."/>
            <person name="Madupu R."/>
            <person name="Torralba M."/>
            <person name="Gillis M."/>
            <person name="Methe B."/>
            <person name="Sutton G."/>
            <person name="Nelson K.E."/>
        </authorList>
    </citation>
    <scope>NUCLEOTIDE SEQUENCE [LARGE SCALE GENOMIC DNA]</scope>
    <source>
        <strain evidence="2 3">UPII 345-E</strain>
    </source>
</reference>
<proteinExistence type="predicted"/>